<accession>A0A812BT12</accession>
<evidence type="ECO:0000256" key="2">
    <source>
        <dbReference type="SAM" id="MobiDB-lite"/>
    </source>
</evidence>
<dbReference type="GO" id="GO:0003723">
    <property type="term" value="F:RNA binding"/>
    <property type="evidence" value="ECO:0007669"/>
    <property type="project" value="UniProtKB-UniRule"/>
</dbReference>
<reference evidence="5" key="1">
    <citation type="submission" date="2021-01" db="EMBL/GenBank/DDBJ databases">
        <authorList>
            <person name="Li R."/>
            <person name="Bekaert M."/>
        </authorList>
    </citation>
    <scope>NUCLEOTIDE SEQUENCE</scope>
    <source>
        <strain evidence="5">Farmed</strain>
    </source>
</reference>
<keyword evidence="3" id="KW-0812">Transmembrane</keyword>
<dbReference type="SMART" id="SM00360">
    <property type="entry name" value="RRM"/>
    <property type="match status" value="2"/>
</dbReference>
<feature type="compositionally biased region" description="Low complexity" evidence="2">
    <location>
        <begin position="17"/>
        <end position="27"/>
    </location>
</feature>
<dbReference type="InterPro" id="IPR050441">
    <property type="entry name" value="RBM"/>
</dbReference>
<feature type="domain" description="RRM" evidence="4">
    <location>
        <begin position="119"/>
        <end position="196"/>
    </location>
</feature>
<dbReference type="CDD" id="cd00590">
    <property type="entry name" value="RRM_SF"/>
    <property type="match status" value="1"/>
</dbReference>
<evidence type="ECO:0000313" key="5">
    <source>
        <dbReference type="EMBL" id="CAE1242869.1"/>
    </source>
</evidence>
<dbReference type="InterPro" id="IPR035979">
    <property type="entry name" value="RBD_domain_sf"/>
</dbReference>
<evidence type="ECO:0000256" key="3">
    <source>
        <dbReference type="SAM" id="Phobius"/>
    </source>
</evidence>
<evidence type="ECO:0000256" key="1">
    <source>
        <dbReference type="PROSITE-ProRule" id="PRU00176"/>
    </source>
</evidence>
<feature type="transmembrane region" description="Helical" evidence="3">
    <location>
        <begin position="460"/>
        <end position="480"/>
    </location>
</feature>
<dbReference type="InterPro" id="IPR012677">
    <property type="entry name" value="Nucleotide-bd_a/b_plait_sf"/>
</dbReference>
<evidence type="ECO:0000313" key="6">
    <source>
        <dbReference type="Proteomes" id="UP000597762"/>
    </source>
</evidence>
<keyword evidence="6" id="KW-1185">Reference proteome</keyword>
<dbReference type="EMBL" id="CAHIKZ030000869">
    <property type="protein sequence ID" value="CAE1242869.1"/>
    <property type="molecule type" value="Genomic_DNA"/>
</dbReference>
<dbReference type="OrthoDB" id="167718at2759"/>
<keyword evidence="3" id="KW-0472">Membrane</keyword>
<dbReference type="PROSITE" id="PS50102">
    <property type="entry name" value="RRM"/>
    <property type="match status" value="2"/>
</dbReference>
<dbReference type="Proteomes" id="UP000597762">
    <property type="component" value="Unassembled WGS sequence"/>
</dbReference>
<organism evidence="5 6">
    <name type="scientific">Acanthosepion pharaonis</name>
    <name type="common">Pharaoh cuttlefish</name>
    <name type="synonym">Sepia pharaonis</name>
    <dbReference type="NCBI Taxonomy" id="158019"/>
    <lineage>
        <taxon>Eukaryota</taxon>
        <taxon>Metazoa</taxon>
        <taxon>Spiralia</taxon>
        <taxon>Lophotrochozoa</taxon>
        <taxon>Mollusca</taxon>
        <taxon>Cephalopoda</taxon>
        <taxon>Coleoidea</taxon>
        <taxon>Decapodiformes</taxon>
        <taxon>Sepiida</taxon>
        <taxon>Sepiina</taxon>
        <taxon>Sepiidae</taxon>
        <taxon>Acanthosepion</taxon>
    </lineage>
</organism>
<dbReference type="AlphaFoldDB" id="A0A812BT12"/>
<gene>
    <name evidence="5" type="ORF">SPHA_23504</name>
</gene>
<dbReference type="Pfam" id="PF00076">
    <property type="entry name" value="RRM_1"/>
    <property type="match status" value="2"/>
</dbReference>
<evidence type="ECO:0000259" key="4">
    <source>
        <dbReference type="PROSITE" id="PS50102"/>
    </source>
</evidence>
<sequence>MWVTDLSIIFFFSAAAKKSKGTSAATSETLASKKESKALEESKDAEMPLTKESSVVPVTKEGAEMPLTMEGADVPLTKEEGKVVSKESSKKDKQTVVNALLGPLEKEDLIKLLNERDQRTLLLKDLPIEIQEDALMKLSKDIQHVHIHIQVESDPFKIACYAFLEFENEAAAEKNFKSLSETVLKGKPLTVDYTGKKSLHRPKEPKILKELDIMKLYITGFPYTTTEIELKQLFPKAESLVMPIKWNTQRPLGFAFVKFEDADVCAEVMKQMNGKSFKGGKLVVVYANLVTNSQISKGTKRKTETAPATAKKIKAMPAATSEVPASKKESKALEETKDAEIPLTKEGTEMPLTKEGADVPLTKEDTEVPLTMEDTEMPLTKEHAEMPPTKEGTKVPLTKEEDKVFPKETLKTDKQATVIDALEKEVKRKILNKRNQQNLFLKDVPIQVPGTKRQTEIPSVIRLLLLSTLFFFFSSLHTLISQHR</sequence>
<dbReference type="PANTHER" id="PTHR48034">
    <property type="entry name" value="TRANSFORMER-2 SEX-DETERMINING PROTEIN-RELATED"/>
    <property type="match status" value="1"/>
</dbReference>
<name>A0A812BT12_ACAPH</name>
<dbReference type="Gene3D" id="3.30.70.330">
    <property type="match status" value="2"/>
</dbReference>
<protein>
    <recommendedName>
        <fullName evidence="4">RRM domain-containing protein</fullName>
    </recommendedName>
</protein>
<feature type="domain" description="RRM" evidence="4">
    <location>
        <begin position="214"/>
        <end position="289"/>
    </location>
</feature>
<feature type="region of interest" description="Disordered" evidence="2">
    <location>
        <begin position="298"/>
        <end position="352"/>
    </location>
</feature>
<comment type="caution">
    <text evidence="5">The sequence shown here is derived from an EMBL/GenBank/DDBJ whole genome shotgun (WGS) entry which is preliminary data.</text>
</comment>
<dbReference type="SUPFAM" id="SSF54928">
    <property type="entry name" value="RNA-binding domain, RBD"/>
    <property type="match status" value="2"/>
</dbReference>
<feature type="region of interest" description="Disordered" evidence="2">
    <location>
        <begin position="17"/>
        <end position="67"/>
    </location>
</feature>
<keyword evidence="1" id="KW-0694">RNA-binding</keyword>
<proteinExistence type="predicted"/>
<keyword evidence="3" id="KW-1133">Transmembrane helix</keyword>
<feature type="compositionally biased region" description="Basic and acidic residues" evidence="2">
    <location>
        <begin position="325"/>
        <end position="340"/>
    </location>
</feature>
<dbReference type="InterPro" id="IPR000504">
    <property type="entry name" value="RRM_dom"/>
</dbReference>
<feature type="compositionally biased region" description="Basic and acidic residues" evidence="2">
    <location>
        <begin position="31"/>
        <end position="46"/>
    </location>
</feature>